<reference evidence="2" key="1">
    <citation type="submission" date="2014-01" db="EMBL/GenBank/DDBJ databases">
        <title>The genome of the white-rot fungus Pycnoporus cinnabarinus: a basidiomycete model with a versatile arsenal for lignocellulosic biomass breakdown.</title>
        <authorList>
            <person name="Levasseur A."/>
            <person name="Lomascolo A."/>
            <person name="Ruiz-Duenas F.J."/>
            <person name="Uzan E."/>
            <person name="Piumi F."/>
            <person name="Kues U."/>
            <person name="Ram A.F.J."/>
            <person name="Murat C."/>
            <person name="Haon M."/>
            <person name="Benoit I."/>
            <person name="Arfi Y."/>
            <person name="Chevret D."/>
            <person name="Drula E."/>
            <person name="Kwon M.J."/>
            <person name="Gouret P."/>
            <person name="Lesage-Meessen L."/>
            <person name="Lombard V."/>
            <person name="Mariette J."/>
            <person name="Noirot C."/>
            <person name="Park J."/>
            <person name="Patyshakuliyeva A."/>
            <person name="Wieneger R.A.B."/>
            <person name="Wosten H.A.B."/>
            <person name="Martin F."/>
            <person name="Coutinho P.M."/>
            <person name="de Vries R."/>
            <person name="Martinez A.T."/>
            <person name="Klopp C."/>
            <person name="Pontarotti P."/>
            <person name="Henrissat B."/>
            <person name="Record E."/>
        </authorList>
    </citation>
    <scope>NUCLEOTIDE SEQUENCE [LARGE SCALE GENOMIC DNA]</scope>
    <source>
        <strain evidence="2">BRFM137</strain>
    </source>
</reference>
<feature type="region of interest" description="Disordered" evidence="1">
    <location>
        <begin position="353"/>
        <end position="401"/>
    </location>
</feature>
<feature type="region of interest" description="Disordered" evidence="1">
    <location>
        <begin position="1"/>
        <end position="119"/>
    </location>
</feature>
<gene>
    <name evidence="2" type="ORF">BN946_scf184894.g2</name>
</gene>
<dbReference type="OrthoDB" id="2757691at2759"/>
<dbReference type="PANTHER" id="PTHR33050:SF7">
    <property type="entry name" value="RIBONUCLEASE H"/>
    <property type="match status" value="1"/>
</dbReference>
<dbReference type="STRING" id="5643.A0A060SUS2"/>
<feature type="compositionally biased region" description="Gly residues" evidence="1">
    <location>
        <begin position="1"/>
        <end position="12"/>
    </location>
</feature>
<dbReference type="PANTHER" id="PTHR33050">
    <property type="entry name" value="REVERSE TRANSCRIPTASE DOMAIN-CONTAINING PROTEIN"/>
    <property type="match status" value="1"/>
</dbReference>
<feature type="compositionally biased region" description="Basic and acidic residues" evidence="1">
    <location>
        <begin position="51"/>
        <end position="70"/>
    </location>
</feature>
<dbReference type="EMBL" id="CCBP010000350">
    <property type="protein sequence ID" value="CDO76213.1"/>
    <property type="molecule type" value="Genomic_DNA"/>
</dbReference>
<protein>
    <recommendedName>
        <fullName evidence="4">CCHC-type domain-containing protein</fullName>
    </recommendedName>
</protein>
<organism evidence="2 3">
    <name type="scientific">Pycnoporus cinnabarinus</name>
    <name type="common">Cinnabar-red polypore</name>
    <name type="synonym">Trametes cinnabarina</name>
    <dbReference type="NCBI Taxonomy" id="5643"/>
    <lineage>
        <taxon>Eukaryota</taxon>
        <taxon>Fungi</taxon>
        <taxon>Dikarya</taxon>
        <taxon>Basidiomycota</taxon>
        <taxon>Agaricomycotina</taxon>
        <taxon>Agaricomycetes</taxon>
        <taxon>Polyporales</taxon>
        <taxon>Polyporaceae</taxon>
        <taxon>Trametes</taxon>
    </lineage>
</organism>
<feature type="compositionally biased region" description="Polar residues" evidence="1">
    <location>
        <begin position="35"/>
        <end position="48"/>
    </location>
</feature>
<evidence type="ECO:0000313" key="2">
    <source>
        <dbReference type="EMBL" id="CDO76213.1"/>
    </source>
</evidence>
<evidence type="ECO:0008006" key="4">
    <source>
        <dbReference type="Google" id="ProtNLM"/>
    </source>
</evidence>
<name>A0A060SUS2_PYCCI</name>
<comment type="caution">
    <text evidence="2">The sequence shown here is derived from an EMBL/GenBank/DDBJ whole genome shotgun (WGS) entry which is preliminary data.</text>
</comment>
<dbReference type="AlphaFoldDB" id="A0A060SUS2"/>
<keyword evidence="3" id="KW-1185">Reference proteome</keyword>
<evidence type="ECO:0000313" key="3">
    <source>
        <dbReference type="Proteomes" id="UP000029665"/>
    </source>
</evidence>
<dbReference type="Proteomes" id="UP000029665">
    <property type="component" value="Unassembled WGS sequence"/>
</dbReference>
<evidence type="ECO:0000256" key="1">
    <source>
        <dbReference type="SAM" id="MobiDB-lite"/>
    </source>
</evidence>
<sequence length="1003" mass="110850">MAGQNLGGGRPGGIDNRSSSAYNQAGGPDQARGGNPNQPQPDLTTTQGRVIENEARARRNDERQVRRVAGEENVEADEPLLELVVERRSREPSNGPDLDGNTPGGLDDGTRGANGAGGTRLEDRSLEAILEALKQDGDVRLKALDAIGAVLTSSGSAREKEKDAKPVGLLSEAPIALGDPSGLQNNRVDQRLLNVVRLGFHLPLSLCTNDAIDAVRRKPSLLQCKNQHDASGAKISVVDVNAGWPDEHDMSSEEWRDAWTNYLLMLPEVLASEGVERLRAHHDFLVRQPNFTLCFPAILRFDVAVRHNYFWGRACVPFFPGSPEYVAAFMQQQNVVALEAATKSAWRGADTRASTSFRAPRVQPYERNDRGWSGDRGWSNEPKRGPPSGGSSQPFRGGKPSASTGPLCLICAKSGHRADRCTSTRLPNSTAVYATSANGRLVAVSSGAELCKSWNASGRIPCQSDSFESELRRWGLEDRFSTVSTRLRHGFPIGDMEPILKTFTPANHKGGVEHMDFINAYVNEQVALGHMTGPYSRAEVERILESPFRSSPLSVIEKPNAPGKWRLIQNCSFKDEQGVSVNDMIDSDEFPTIWGTAAEVADIIANCPEGTQMASLDIDAAYRRIPIYPAHKAYLVVQSEVNHFFIDHVCPFGVTSGSGLQGAIMDAFVALLDVRMWGPNRKWVDDLLNFRFPCSGRDTESWSYGHNIQDIFQLAGFLGVPLHQEKWSSHAFQAEYAGFAWDTAEKTVALAERKRLKYLARVVNALQTARDGSARLDFKTVQKLNGTLSHCAFVYPRGRTFLSGLYAFAASFVSEHATRYPPKSVVSDMKWWRETLSHPSAKRAIHPRRPLQDLDLWVDASSSWGIGLVVGNQWDAWRWSKSRNQWHTNGRDIGWAEMVAIELALMTLEELGVADADTLVRSDNEGVVRAFRRGRSRNFQVNLSIRRTEALCMSLNIAVHPVYVNTKVNRADPVSRGTPDASLTRMKTSFKLPSELSEFLIHV</sequence>
<dbReference type="InterPro" id="IPR043502">
    <property type="entry name" value="DNA/RNA_pol_sf"/>
</dbReference>
<accession>A0A060SUS2</accession>
<dbReference type="OMA" id="ICSTISM"/>
<feature type="compositionally biased region" description="Gly residues" evidence="1">
    <location>
        <begin position="102"/>
        <end position="118"/>
    </location>
</feature>
<dbReference type="SUPFAM" id="SSF56672">
    <property type="entry name" value="DNA/RNA polymerases"/>
    <property type="match status" value="1"/>
</dbReference>
<proteinExistence type="predicted"/>
<dbReference type="InterPro" id="IPR052055">
    <property type="entry name" value="Hepadnavirus_pol/RT"/>
</dbReference>
<dbReference type="HOGENOM" id="CLU_305048_0_0_1"/>
<feature type="compositionally biased region" description="Basic and acidic residues" evidence="1">
    <location>
        <begin position="364"/>
        <end position="373"/>
    </location>
</feature>